<name>A0ABS1SP96_9MICO</name>
<dbReference type="EMBL" id="QYAD01000001">
    <property type="protein sequence ID" value="MBL3688937.1"/>
    <property type="molecule type" value="Genomic_DNA"/>
</dbReference>
<dbReference type="RefSeq" id="WP_202380930.1">
    <property type="nucleotide sequence ID" value="NZ_BAAAMA010000004.1"/>
</dbReference>
<organism evidence="1 2">
    <name type="scientific">Leucobacter chromiireducens subsp. chromiireducens</name>
    <dbReference type="NCBI Taxonomy" id="660067"/>
    <lineage>
        <taxon>Bacteria</taxon>
        <taxon>Bacillati</taxon>
        <taxon>Actinomycetota</taxon>
        <taxon>Actinomycetes</taxon>
        <taxon>Micrococcales</taxon>
        <taxon>Microbacteriaceae</taxon>
        <taxon>Leucobacter</taxon>
    </lineage>
</organism>
<gene>
    <name evidence="1" type="ORF">D3226_03050</name>
</gene>
<reference evidence="1 2" key="1">
    <citation type="submission" date="2018-09" db="EMBL/GenBank/DDBJ databases">
        <title>Comparative genomics of Leucobacter spp.</title>
        <authorList>
            <person name="Reis A.C."/>
            <person name="Kolvenbach B.A."/>
            <person name="Corvini P.F.X."/>
            <person name="Nunes O.C."/>
        </authorList>
    </citation>
    <scope>NUCLEOTIDE SEQUENCE [LARGE SCALE GENOMIC DNA]</scope>
    <source>
        <strain evidence="1 2">L-1</strain>
    </source>
</reference>
<accession>A0ABS1SP96</accession>
<evidence type="ECO:0000313" key="2">
    <source>
        <dbReference type="Proteomes" id="UP001646141"/>
    </source>
</evidence>
<proteinExistence type="predicted"/>
<sequence>MSEMQHAGAGGVALSNDLLAPSVQRIGNRDIEITFLGKNAAGQNTWIMWNSDEPYLIGMLSQGKMGYHFEQRTSSGVLVHENISLSRVQRAISG</sequence>
<comment type="caution">
    <text evidence="1">The sequence shown here is derived from an EMBL/GenBank/DDBJ whole genome shotgun (WGS) entry which is preliminary data.</text>
</comment>
<keyword evidence="2" id="KW-1185">Reference proteome</keyword>
<protein>
    <submittedName>
        <fullName evidence="1">Uncharacterized protein</fullName>
    </submittedName>
</protein>
<evidence type="ECO:0000313" key="1">
    <source>
        <dbReference type="EMBL" id="MBL3688937.1"/>
    </source>
</evidence>
<dbReference type="Proteomes" id="UP001646141">
    <property type="component" value="Unassembled WGS sequence"/>
</dbReference>